<dbReference type="InterPro" id="IPR003500">
    <property type="entry name" value="RpiB_LacA_LacB"/>
</dbReference>
<comment type="similarity">
    <text evidence="1">Belongs to the LacAB/RpiB family.</text>
</comment>
<organism evidence="2 3">
    <name type="scientific">Candidatus Brennerbacteria bacterium CG11_big_fil_rev_8_21_14_0_20_43_10</name>
    <dbReference type="NCBI Taxonomy" id="1974523"/>
    <lineage>
        <taxon>Bacteria</taxon>
        <taxon>Candidatus Brenneribacteriota</taxon>
    </lineage>
</organism>
<dbReference type="PANTHER" id="PTHR30345">
    <property type="entry name" value="RIBOSE-5-PHOSPHATE ISOMERASE B"/>
    <property type="match status" value="1"/>
</dbReference>
<evidence type="ECO:0000256" key="1">
    <source>
        <dbReference type="ARBA" id="ARBA00008754"/>
    </source>
</evidence>
<evidence type="ECO:0000313" key="2">
    <source>
        <dbReference type="EMBL" id="PIR26823.1"/>
    </source>
</evidence>
<dbReference type="InterPro" id="IPR036569">
    <property type="entry name" value="RpiB_LacA_LacB_sf"/>
</dbReference>
<dbReference type="Gene3D" id="3.40.1400.10">
    <property type="entry name" value="Sugar-phosphate isomerase, RpiB/LacA/LacB"/>
    <property type="match status" value="1"/>
</dbReference>
<dbReference type="NCBIfam" id="NF004051">
    <property type="entry name" value="PRK05571.1"/>
    <property type="match status" value="1"/>
</dbReference>
<sequence length="148" mass="16295">MLYLASDHRGFALKEKTKTYLARKNIAYKDVGAFSYNATDDYPDYAEALAHEILASTGGRGIALCGSGAGMSIALNKFDGIRAGLVQGPRMAQSQKQDDNINVLVLPAEFVSEADALESIDRFLSASFKIDPRYQKRLDKIQEIEKTN</sequence>
<dbReference type="PANTHER" id="PTHR30345:SF0">
    <property type="entry name" value="DNA DAMAGE-REPAIR_TOLERATION PROTEIN DRT102"/>
    <property type="match status" value="1"/>
</dbReference>
<name>A0A2H0PXN3_9BACT</name>
<dbReference type="Pfam" id="PF02502">
    <property type="entry name" value="LacAB_rpiB"/>
    <property type="match status" value="1"/>
</dbReference>
<dbReference type="AlphaFoldDB" id="A0A2H0PXN3"/>
<dbReference type="NCBIfam" id="TIGR00689">
    <property type="entry name" value="rpiB_lacA_lacB"/>
    <property type="match status" value="1"/>
</dbReference>
<evidence type="ECO:0000313" key="3">
    <source>
        <dbReference type="Proteomes" id="UP000236846"/>
    </source>
</evidence>
<dbReference type="EMBL" id="PCXE01000013">
    <property type="protein sequence ID" value="PIR26823.1"/>
    <property type="molecule type" value="Genomic_DNA"/>
</dbReference>
<dbReference type="SUPFAM" id="SSF89623">
    <property type="entry name" value="Ribose/Galactose isomerase RpiB/AlsB"/>
    <property type="match status" value="1"/>
</dbReference>
<dbReference type="GO" id="GO:0004751">
    <property type="term" value="F:ribose-5-phosphate isomerase activity"/>
    <property type="evidence" value="ECO:0007669"/>
    <property type="project" value="TreeGrafter"/>
</dbReference>
<dbReference type="PIRSF" id="PIRSF005384">
    <property type="entry name" value="RpiB_LacA_B"/>
    <property type="match status" value="1"/>
</dbReference>
<dbReference type="GO" id="GO:0019316">
    <property type="term" value="P:D-allose catabolic process"/>
    <property type="evidence" value="ECO:0007669"/>
    <property type="project" value="TreeGrafter"/>
</dbReference>
<keyword evidence="2" id="KW-0413">Isomerase</keyword>
<dbReference type="GO" id="GO:0009052">
    <property type="term" value="P:pentose-phosphate shunt, non-oxidative branch"/>
    <property type="evidence" value="ECO:0007669"/>
    <property type="project" value="TreeGrafter"/>
</dbReference>
<comment type="caution">
    <text evidence="2">The sequence shown here is derived from an EMBL/GenBank/DDBJ whole genome shotgun (WGS) entry which is preliminary data.</text>
</comment>
<reference evidence="2 3" key="1">
    <citation type="submission" date="2017-09" db="EMBL/GenBank/DDBJ databases">
        <title>Depth-based differentiation of microbial function through sediment-hosted aquifers and enrichment of novel symbionts in the deep terrestrial subsurface.</title>
        <authorList>
            <person name="Probst A.J."/>
            <person name="Ladd B."/>
            <person name="Jarett J.K."/>
            <person name="Geller-Mcgrath D.E."/>
            <person name="Sieber C.M."/>
            <person name="Emerson J.B."/>
            <person name="Anantharaman K."/>
            <person name="Thomas B.C."/>
            <person name="Malmstrom R."/>
            <person name="Stieglmeier M."/>
            <person name="Klingl A."/>
            <person name="Woyke T."/>
            <person name="Ryan C.M."/>
            <person name="Banfield J.F."/>
        </authorList>
    </citation>
    <scope>NUCLEOTIDE SEQUENCE [LARGE SCALE GENOMIC DNA]</scope>
    <source>
        <strain evidence="2">CG11_big_fil_rev_8_21_14_0_20_43_10</strain>
    </source>
</reference>
<proteinExistence type="inferred from homology"/>
<gene>
    <name evidence="2" type="ORF">COV41_00685</name>
</gene>
<dbReference type="Proteomes" id="UP000236846">
    <property type="component" value="Unassembled WGS sequence"/>
</dbReference>
<accession>A0A2H0PXN3</accession>
<protein>
    <submittedName>
        <fullName evidence="2">Ribose-5-phosphate isomerase</fullName>
    </submittedName>
</protein>